<name>A0A6M3LTW7_9ZZZZ</name>
<protein>
    <submittedName>
        <fullName evidence="2">Uncharacterized protein</fullName>
    </submittedName>
</protein>
<dbReference type="EMBL" id="MT143607">
    <property type="protein sequence ID" value="QJA98777.1"/>
    <property type="molecule type" value="Genomic_DNA"/>
</dbReference>
<accession>A0A6M3LTW7</accession>
<gene>
    <name evidence="2" type="ORF">MM171A01575_0011</name>
</gene>
<proteinExistence type="predicted"/>
<evidence type="ECO:0000313" key="2">
    <source>
        <dbReference type="EMBL" id="QJA98777.1"/>
    </source>
</evidence>
<feature type="coiled-coil region" evidence="1">
    <location>
        <begin position="9"/>
        <end position="36"/>
    </location>
</feature>
<organism evidence="2">
    <name type="scientific">viral metagenome</name>
    <dbReference type="NCBI Taxonomy" id="1070528"/>
    <lineage>
        <taxon>unclassified sequences</taxon>
        <taxon>metagenomes</taxon>
        <taxon>organismal metagenomes</taxon>
    </lineage>
</organism>
<reference evidence="2" key="1">
    <citation type="submission" date="2020-03" db="EMBL/GenBank/DDBJ databases">
        <title>The deep terrestrial virosphere.</title>
        <authorList>
            <person name="Holmfeldt K."/>
            <person name="Nilsson E."/>
            <person name="Simone D."/>
            <person name="Lopez-Fernandez M."/>
            <person name="Wu X."/>
            <person name="de Brujin I."/>
            <person name="Lundin D."/>
            <person name="Andersson A."/>
            <person name="Bertilsson S."/>
            <person name="Dopson M."/>
        </authorList>
    </citation>
    <scope>NUCLEOTIDE SEQUENCE</scope>
    <source>
        <strain evidence="2">MM171A01575</strain>
    </source>
</reference>
<evidence type="ECO:0000256" key="1">
    <source>
        <dbReference type="SAM" id="Coils"/>
    </source>
</evidence>
<sequence>MARYADQVLPELKQKIESLKRDIALKEGEANSTLERIKKDFDVDSLDEAYALLKKLGEDIKVKKERREELLSIAQEKLAGYKK</sequence>
<keyword evidence="1" id="KW-0175">Coiled coil</keyword>
<dbReference type="AlphaFoldDB" id="A0A6M3LTW7"/>